<comment type="caution">
    <text evidence="1">The sequence shown here is derived from an EMBL/GenBank/DDBJ whole genome shotgun (WGS) entry which is preliminary data.</text>
</comment>
<organism evidence="1 2">
    <name type="scientific">Oleoguttula mirabilis</name>
    <dbReference type="NCBI Taxonomy" id="1507867"/>
    <lineage>
        <taxon>Eukaryota</taxon>
        <taxon>Fungi</taxon>
        <taxon>Dikarya</taxon>
        <taxon>Ascomycota</taxon>
        <taxon>Pezizomycotina</taxon>
        <taxon>Dothideomycetes</taxon>
        <taxon>Dothideomycetidae</taxon>
        <taxon>Mycosphaerellales</taxon>
        <taxon>Teratosphaeriaceae</taxon>
        <taxon>Oleoguttula</taxon>
    </lineage>
</organism>
<proteinExistence type="predicted"/>
<dbReference type="InterPro" id="IPR011990">
    <property type="entry name" value="TPR-like_helical_dom_sf"/>
</dbReference>
<dbReference type="Gene3D" id="1.25.40.10">
    <property type="entry name" value="Tetratricopeptide repeat domain"/>
    <property type="match status" value="1"/>
</dbReference>
<protein>
    <submittedName>
        <fullName evidence="1">Uncharacterized protein</fullName>
    </submittedName>
</protein>
<evidence type="ECO:0000313" key="2">
    <source>
        <dbReference type="Proteomes" id="UP001324427"/>
    </source>
</evidence>
<gene>
    <name evidence="1" type="ORF">LTR36_006803</name>
</gene>
<accession>A0AAV9JB01</accession>
<reference evidence="1 2" key="1">
    <citation type="submission" date="2021-11" db="EMBL/GenBank/DDBJ databases">
        <title>Black yeast isolated from Biological Soil Crust.</title>
        <authorList>
            <person name="Kurbessoian T."/>
        </authorList>
    </citation>
    <scope>NUCLEOTIDE SEQUENCE [LARGE SCALE GENOMIC DNA]</scope>
    <source>
        <strain evidence="1 2">CCFEE 5522</strain>
    </source>
</reference>
<evidence type="ECO:0000313" key="1">
    <source>
        <dbReference type="EMBL" id="KAK4542347.1"/>
    </source>
</evidence>
<sequence length="241" mass="27000">MSSAAAQQPKFPWDYSSIPDTAFWNSLDGQVAQTFLSCYSEPEISQLVYIDSLAPTDEKLRHLQSVLTQTLEARTRDAAPASLCDIDHASWRNLKTALASIEHARGNLEAAETLTREWYDNGPTKGGKDMSALLALSGLLEEMDRHTEAEAAAREFLPWIQGHALLGSRESPQALGCMRLLATSVWKQSRCGEAEDWIVACRTAVEGMGTGKFAKYQDDERRQLESDVEDLKEWRRRHEAQ</sequence>
<dbReference type="EMBL" id="JAVFHQ010000042">
    <property type="protein sequence ID" value="KAK4542347.1"/>
    <property type="molecule type" value="Genomic_DNA"/>
</dbReference>
<dbReference type="Proteomes" id="UP001324427">
    <property type="component" value="Unassembled WGS sequence"/>
</dbReference>
<keyword evidence="2" id="KW-1185">Reference proteome</keyword>
<name>A0AAV9JB01_9PEZI</name>
<dbReference type="AlphaFoldDB" id="A0AAV9JB01"/>